<gene>
    <name evidence="2" type="ORF">Taro_029037</name>
</gene>
<organism evidence="2 3">
    <name type="scientific">Colocasia esculenta</name>
    <name type="common">Wild taro</name>
    <name type="synonym">Arum esculentum</name>
    <dbReference type="NCBI Taxonomy" id="4460"/>
    <lineage>
        <taxon>Eukaryota</taxon>
        <taxon>Viridiplantae</taxon>
        <taxon>Streptophyta</taxon>
        <taxon>Embryophyta</taxon>
        <taxon>Tracheophyta</taxon>
        <taxon>Spermatophyta</taxon>
        <taxon>Magnoliopsida</taxon>
        <taxon>Liliopsida</taxon>
        <taxon>Araceae</taxon>
        <taxon>Aroideae</taxon>
        <taxon>Colocasieae</taxon>
        <taxon>Colocasia</taxon>
    </lineage>
</organism>
<keyword evidence="3" id="KW-1185">Reference proteome</keyword>
<reference evidence="2" key="1">
    <citation type="submission" date="2017-07" db="EMBL/GenBank/DDBJ databases">
        <title>Taro Niue Genome Assembly and Annotation.</title>
        <authorList>
            <person name="Atibalentja N."/>
            <person name="Keating K."/>
            <person name="Fields C.J."/>
        </authorList>
    </citation>
    <scope>NUCLEOTIDE SEQUENCE</scope>
    <source>
        <strain evidence="2">Niue_2</strain>
        <tissue evidence="2">Leaf</tissue>
    </source>
</reference>
<dbReference type="OrthoDB" id="780812at2759"/>
<protein>
    <submittedName>
        <fullName evidence="2">Uncharacterized protein</fullName>
    </submittedName>
</protein>
<sequence>MNAMARAVAVSTQTMNPARFSCLDRPLCRDLKRDGMAESGRVAGSAPADPDPESGQTRPESGRVGLSRDSKPVPTVPWVGESDGNYHTHEEGNEDDAQE</sequence>
<evidence type="ECO:0000256" key="1">
    <source>
        <dbReference type="SAM" id="MobiDB-lite"/>
    </source>
</evidence>
<evidence type="ECO:0000313" key="2">
    <source>
        <dbReference type="EMBL" id="MQL96362.1"/>
    </source>
</evidence>
<dbReference type="Proteomes" id="UP000652761">
    <property type="component" value="Unassembled WGS sequence"/>
</dbReference>
<feature type="region of interest" description="Disordered" evidence="1">
    <location>
        <begin position="1"/>
        <end position="22"/>
    </location>
</feature>
<feature type="region of interest" description="Disordered" evidence="1">
    <location>
        <begin position="34"/>
        <end position="99"/>
    </location>
</feature>
<comment type="caution">
    <text evidence="2">The sequence shown here is derived from an EMBL/GenBank/DDBJ whole genome shotgun (WGS) entry which is preliminary data.</text>
</comment>
<accession>A0A843VCU2</accession>
<name>A0A843VCU2_COLES</name>
<evidence type="ECO:0000313" key="3">
    <source>
        <dbReference type="Proteomes" id="UP000652761"/>
    </source>
</evidence>
<dbReference type="AlphaFoldDB" id="A0A843VCU2"/>
<proteinExistence type="predicted"/>
<dbReference type="EMBL" id="NMUH01001909">
    <property type="protein sequence ID" value="MQL96362.1"/>
    <property type="molecule type" value="Genomic_DNA"/>
</dbReference>